<sequence length="22" mass="2364">MMKNVNAVHLVSAGASAFCAWR</sequence>
<reference evidence="1" key="1">
    <citation type="submission" date="2014-11" db="EMBL/GenBank/DDBJ databases">
        <authorList>
            <person name="Amaro Gonzalez C."/>
        </authorList>
    </citation>
    <scope>NUCLEOTIDE SEQUENCE</scope>
</reference>
<name>A0A0E9SRX4_ANGAN</name>
<organism evidence="1">
    <name type="scientific">Anguilla anguilla</name>
    <name type="common">European freshwater eel</name>
    <name type="synonym">Muraena anguilla</name>
    <dbReference type="NCBI Taxonomy" id="7936"/>
    <lineage>
        <taxon>Eukaryota</taxon>
        <taxon>Metazoa</taxon>
        <taxon>Chordata</taxon>
        <taxon>Craniata</taxon>
        <taxon>Vertebrata</taxon>
        <taxon>Euteleostomi</taxon>
        <taxon>Actinopterygii</taxon>
        <taxon>Neopterygii</taxon>
        <taxon>Teleostei</taxon>
        <taxon>Anguilliformes</taxon>
        <taxon>Anguillidae</taxon>
        <taxon>Anguilla</taxon>
    </lineage>
</organism>
<reference evidence="1" key="2">
    <citation type="journal article" date="2015" name="Fish Shellfish Immunol.">
        <title>Early steps in the European eel (Anguilla anguilla)-Vibrio vulnificus interaction in the gills: Role of the RtxA13 toxin.</title>
        <authorList>
            <person name="Callol A."/>
            <person name="Pajuelo D."/>
            <person name="Ebbesson L."/>
            <person name="Teles M."/>
            <person name="MacKenzie S."/>
            <person name="Amaro C."/>
        </authorList>
    </citation>
    <scope>NUCLEOTIDE SEQUENCE</scope>
</reference>
<dbReference type="AlphaFoldDB" id="A0A0E9SRX4"/>
<dbReference type="EMBL" id="GBXM01064575">
    <property type="protein sequence ID" value="JAH44002.1"/>
    <property type="molecule type" value="Transcribed_RNA"/>
</dbReference>
<accession>A0A0E9SRX4</accession>
<proteinExistence type="predicted"/>
<protein>
    <submittedName>
        <fullName evidence="1">Uncharacterized protein</fullName>
    </submittedName>
</protein>
<evidence type="ECO:0000313" key="1">
    <source>
        <dbReference type="EMBL" id="JAH44002.1"/>
    </source>
</evidence>